<dbReference type="PANTHER" id="PTHR47706:SF9">
    <property type="entry name" value="NMRA-LIKE DOMAIN-CONTAINING PROTEIN-RELATED"/>
    <property type="match status" value="1"/>
</dbReference>
<dbReference type="Gene3D" id="3.40.50.720">
    <property type="entry name" value="NAD(P)-binding Rossmann-like Domain"/>
    <property type="match status" value="1"/>
</dbReference>
<dbReference type="InterPro" id="IPR045312">
    <property type="entry name" value="PCBER-like"/>
</dbReference>
<evidence type="ECO:0000256" key="2">
    <source>
        <dbReference type="ARBA" id="ARBA00023002"/>
    </source>
</evidence>
<dbReference type="Pfam" id="PF05368">
    <property type="entry name" value="NmrA"/>
    <property type="match status" value="1"/>
</dbReference>
<keyword evidence="2" id="KW-0560">Oxidoreductase</keyword>
<proteinExistence type="predicted"/>
<dbReference type="AlphaFoldDB" id="A0A0F9Z856"/>
<dbReference type="PANTHER" id="PTHR47706">
    <property type="entry name" value="NMRA-LIKE FAMILY PROTEIN"/>
    <property type="match status" value="1"/>
</dbReference>
<accession>A0A0F9Z856</accession>
<sequence length="304" mass="33131">MVDLIQNVIVVGVGGTIGPTFLAKLRNAGFNVSILAREASKAAYPTDITVHRTDLSHSSLVKAFHGIDAVVSAVATFNVPDQFAMIDAAVEAKVKRFLPSEYGGDASLPDLENIAPFAVQKQKVVEYLETKESQGLSWTAISVGAFFDYLFGYGYGLMGFHFDEPKVQLFDKGVRPLDATTMNQVGLAVAATLQHLEETKNKRIYVNSFSVSQSQIVDAFEKLSGKTFERTERSTKELIAAGKAHIEEGNWDLGYPESVTAALYSDTGFGYSSGRASEWNKILGLPEESLDVCAKELLQSKGWI</sequence>
<name>A0A0F9Z856_TRIHA</name>
<dbReference type="InterPro" id="IPR036291">
    <property type="entry name" value="NAD(P)-bd_dom_sf"/>
</dbReference>
<dbReference type="GO" id="GO:0016491">
    <property type="term" value="F:oxidoreductase activity"/>
    <property type="evidence" value="ECO:0007669"/>
    <property type="project" value="UniProtKB-KW"/>
</dbReference>
<evidence type="ECO:0000313" key="5">
    <source>
        <dbReference type="Proteomes" id="UP000034112"/>
    </source>
</evidence>
<keyword evidence="1" id="KW-0521">NADP</keyword>
<dbReference type="OrthoDB" id="9984533at2759"/>
<comment type="caution">
    <text evidence="4">The sequence shown here is derived from an EMBL/GenBank/DDBJ whole genome shotgun (WGS) entry which is preliminary data.</text>
</comment>
<evidence type="ECO:0000259" key="3">
    <source>
        <dbReference type="Pfam" id="PF05368"/>
    </source>
</evidence>
<protein>
    <recommendedName>
        <fullName evidence="3">NmrA-like domain-containing protein</fullName>
    </recommendedName>
</protein>
<dbReference type="Proteomes" id="UP000034112">
    <property type="component" value="Unassembled WGS sequence"/>
</dbReference>
<evidence type="ECO:0000256" key="1">
    <source>
        <dbReference type="ARBA" id="ARBA00022857"/>
    </source>
</evidence>
<organism evidence="4 5">
    <name type="scientific">Trichoderma harzianum</name>
    <name type="common">Hypocrea lixii</name>
    <dbReference type="NCBI Taxonomy" id="5544"/>
    <lineage>
        <taxon>Eukaryota</taxon>
        <taxon>Fungi</taxon>
        <taxon>Dikarya</taxon>
        <taxon>Ascomycota</taxon>
        <taxon>Pezizomycotina</taxon>
        <taxon>Sordariomycetes</taxon>
        <taxon>Hypocreomycetidae</taxon>
        <taxon>Hypocreales</taxon>
        <taxon>Hypocreaceae</taxon>
        <taxon>Trichoderma</taxon>
    </lineage>
</organism>
<dbReference type="CDD" id="cd05259">
    <property type="entry name" value="PCBER_SDR_a"/>
    <property type="match status" value="1"/>
</dbReference>
<evidence type="ECO:0000313" key="4">
    <source>
        <dbReference type="EMBL" id="KKO96801.1"/>
    </source>
</evidence>
<dbReference type="InterPro" id="IPR008030">
    <property type="entry name" value="NmrA-like"/>
</dbReference>
<dbReference type="SUPFAM" id="SSF51735">
    <property type="entry name" value="NAD(P)-binding Rossmann-fold domains"/>
    <property type="match status" value="1"/>
</dbReference>
<reference evidence="5" key="1">
    <citation type="journal article" date="2015" name="Genome Announc.">
        <title>Draft whole-genome sequence of the biocontrol agent Trichoderma harzianum T6776.</title>
        <authorList>
            <person name="Baroncelli R."/>
            <person name="Piaggeschi G."/>
            <person name="Fiorini L."/>
            <person name="Bertolini E."/>
            <person name="Zapparata A."/>
            <person name="Pe M.E."/>
            <person name="Sarrocco S."/>
            <person name="Vannacci G."/>
        </authorList>
    </citation>
    <scope>NUCLEOTIDE SEQUENCE [LARGE SCALE GENOMIC DNA]</scope>
    <source>
        <strain evidence="5">T6776</strain>
    </source>
</reference>
<dbReference type="Gene3D" id="3.90.25.10">
    <property type="entry name" value="UDP-galactose 4-epimerase, domain 1"/>
    <property type="match status" value="1"/>
</dbReference>
<dbReference type="EMBL" id="JOKZ01000728">
    <property type="protein sequence ID" value="KKO96801.1"/>
    <property type="molecule type" value="Genomic_DNA"/>
</dbReference>
<dbReference type="OMA" id="GMHHVYR"/>
<dbReference type="InterPro" id="IPR051609">
    <property type="entry name" value="NmrA/Isoflavone_reductase-like"/>
</dbReference>
<feature type="domain" description="NmrA-like" evidence="3">
    <location>
        <begin position="7"/>
        <end position="234"/>
    </location>
</feature>
<gene>
    <name evidence="4" type="ORF">THAR02_11093</name>
</gene>